<organism evidence="2 3">
    <name type="scientific">Parnassius apollo</name>
    <name type="common">Apollo butterfly</name>
    <name type="synonym">Papilio apollo</name>
    <dbReference type="NCBI Taxonomy" id="110799"/>
    <lineage>
        <taxon>Eukaryota</taxon>
        <taxon>Metazoa</taxon>
        <taxon>Ecdysozoa</taxon>
        <taxon>Arthropoda</taxon>
        <taxon>Hexapoda</taxon>
        <taxon>Insecta</taxon>
        <taxon>Pterygota</taxon>
        <taxon>Neoptera</taxon>
        <taxon>Endopterygota</taxon>
        <taxon>Lepidoptera</taxon>
        <taxon>Glossata</taxon>
        <taxon>Ditrysia</taxon>
        <taxon>Papilionoidea</taxon>
        <taxon>Papilionidae</taxon>
        <taxon>Parnassiinae</taxon>
        <taxon>Parnassini</taxon>
        <taxon>Parnassius</taxon>
        <taxon>Parnassius</taxon>
    </lineage>
</organism>
<sequence length="109" mass="12092">MPGQNITTHARLALHVRAHARPEHNFACAPRAPRSRSCPVRTSIRARASRSTSALMTGQNITSHARLALHVRAHARPEHHFVRAPRAPRPRSCPVRTSPVPTHVMLSPM</sequence>
<dbReference type="EMBL" id="CAJQZP010000746">
    <property type="protein sequence ID" value="CAG4982429.1"/>
    <property type="molecule type" value="Genomic_DNA"/>
</dbReference>
<accession>A0A8S3WU96</accession>
<keyword evidence="3" id="KW-1185">Reference proteome</keyword>
<dbReference type="Proteomes" id="UP000691718">
    <property type="component" value="Unassembled WGS sequence"/>
</dbReference>
<feature type="region of interest" description="Disordered" evidence="1">
    <location>
        <begin position="85"/>
        <end position="109"/>
    </location>
</feature>
<dbReference type="AlphaFoldDB" id="A0A8S3WU96"/>
<proteinExistence type="predicted"/>
<reference evidence="2" key="1">
    <citation type="submission" date="2021-04" db="EMBL/GenBank/DDBJ databases">
        <authorList>
            <person name="Tunstrom K."/>
        </authorList>
    </citation>
    <scope>NUCLEOTIDE SEQUENCE</scope>
</reference>
<name>A0A8S3WU96_PARAO</name>
<evidence type="ECO:0000313" key="2">
    <source>
        <dbReference type="EMBL" id="CAG4982429.1"/>
    </source>
</evidence>
<comment type="caution">
    <text evidence="2">The sequence shown here is derived from an EMBL/GenBank/DDBJ whole genome shotgun (WGS) entry which is preliminary data.</text>
</comment>
<gene>
    <name evidence="2" type="ORF">PAPOLLO_LOCUS10439</name>
</gene>
<feature type="region of interest" description="Disordered" evidence="1">
    <location>
        <begin position="31"/>
        <end position="53"/>
    </location>
</feature>
<evidence type="ECO:0000256" key="1">
    <source>
        <dbReference type="SAM" id="MobiDB-lite"/>
    </source>
</evidence>
<protein>
    <submittedName>
        <fullName evidence="2">(apollo) hypothetical protein</fullName>
    </submittedName>
</protein>
<feature type="compositionally biased region" description="Low complexity" evidence="1">
    <location>
        <begin position="41"/>
        <end position="53"/>
    </location>
</feature>
<evidence type="ECO:0000313" key="3">
    <source>
        <dbReference type="Proteomes" id="UP000691718"/>
    </source>
</evidence>